<evidence type="ECO:0000256" key="5">
    <source>
        <dbReference type="ARBA" id="ARBA00022989"/>
    </source>
</evidence>
<dbReference type="GO" id="GO:0043772">
    <property type="term" value="F:acyl-phosphate glycerol-3-phosphate acyltransferase activity"/>
    <property type="evidence" value="ECO:0007669"/>
    <property type="project" value="UniProtKB-UniRule"/>
</dbReference>
<keyword evidence="4 10" id="KW-0812">Transmembrane</keyword>
<keyword evidence="6 10" id="KW-0443">Lipid metabolism</keyword>
<evidence type="ECO:0000256" key="4">
    <source>
        <dbReference type="ARBA" id="ARBA00022692"/>
    </source>
</evidence>
<sequence length="206" mass="22364">MMGIIICLVVGYAFGCFSTGYIVGKMNHIDIRNYGSGNSGTTNALRTLGFKAGLLTFLGDALKAIIPIMLIRFYFPAPEGNLQLLLLYTGLGVVLGHNFPAWLHFKGGKGIAATAGVMLAFDWRFGLAAAVIFVILVAITRYVSLGSLALSLLFPIGVLIFYPGQIHMLIVSLIFTVLAYVKHRGNITRLLNGTERKLGQKIEINK</sequence>
<evidence type="ECO:0000256" key="7">
    <source>
        <dbReference type="ARBA" id="ARBA00023136"/>
    </source>
</evidence>
<dbReference type="AlphaFoldDB" id="A0A3N1XWS1"/>
<keyword evidence="7 10" id="KW-0472">Membrane</keyword>
<comment type="pathway">
    <text evidence="10">Lipid metabolism; phospholipid metabolism.</text>
</comment>
<proteinExistence type="inferred from homology"/>
<evidence type="ECO:0000256" key="10">
    <source>
        <dbReference type="HAMAP-Rule" id="MF_01043"/>
    </source>
</evidence>
<keyword evidence="5 10" id="KW-1133">Transmembrane helix</keyword>
<dbReference type="Proteomes" id="UP000273083">
    <property type="component" value="Unassembled WGS sequence"/>
</dbReference>
<keyword evidence="12" id="KW-1185">Reference proteome</keyword>
<comment type="catalytic activity">
    <reaction evidence="10">
        <text>an acyl phosphate + sn-glycerol 3-phosphate = a 1-acyl-sn-glycero-3-phosphate + phosphate</text>
        <dbReference type="Rhea" id="RHEA:34075"/>
        <dbReference type="ChEBI" id="CHEBI:43474"/>
        <dbReference type="ChEBI" id="CHEBI:57597"/>
        <dbReference type="ChEBI" id="CHEBI:57970"/>
        <dbReference type="ChEBI" id="CHEBI:59918"/>
        <dbReference type="EC" id="2.3.1.275"/>
    </reaction>
</comment>
<evidence type="ECO:0000256" key="9">
    <source>
        <dbReference type="ARBA" id="ARBA00023264"/>
    </source>
</evidence>
<keyword evidence="8 10" id="KW-0594">Phospholipid biosynthesis</keyword>
<dbReference type="PANTHER" id="PTHR30309:SF0">
    <property type="entry name" value="GLYCEROL-3-PHOSPHATE ACYLTRANSFERASE-RELATED"/>
    <property type="match status" value="1"/>
</dbReference>
<keyword evidence="3 10" id="KW-0808">Transferase</keyword>
<evidence type="ECO:0000256" key="2">
    <source>
        <dbReference type="ARBA" id="ARBA00022516"/>
    </source>
</evidence>
<evidence type="ECO:0000256" key="1">
    <source>
        <dbReference type="ARBA" id="ARBA00022475"/>
    </source>
</evidence>
<dbReference type="NCBIfam" id="TIGR00023">
    <property type="entry name" value="glycerol-3-phosphate 1-O-acyltransferase PlsY"/>
    <property type="match status" value="1"/>
</dbReference>
<keyword evidence="11" id="KW-0012">Acyltransferase</keyword>
<comment type="subunit">
    <text evidence="10">Probably interacts with PlsX.</text>
</comment>
<keyword evidence="2 10" id="KW-0444">Lipid biosynthesis</keyword>
<dbReference type="EMBL" id="RJVG01000003">
    <property type="protein sequence ID" value="ROR29387.1"/>
    <property type="molecule type" value="Genomic_DNA"/>
</dbReference>
<evidence type="ECO:0000313" key="12">
    <source>
        <dbReference type="Proteomes" id="UP000273083"/>
    </source>
</evidence>
<evidence type="ECO:0000256" key="8">
    <source>
        <dbReference type="ARBA" id="ARBA00023209"/>
    </source>
</evidence>
<dbReference type="Pfam" id="PF02660">
    <property type="entry name" value="G3P_acyltransf"/>
    <property type="match status" value="1"/>
</dbReference>
<evidence type="ECO:0000313" key="11">
    <source>
        <dbReference type="EMBL" id="ROR29387.1"/>
    </source>
</evidence>
<dbReference type="InterPro" id="IPR003811">
    <property type="entry name" value="G3P_acylTferase_PlsY"/>
</dbReference>
<dbReference type="SMART" id="SM01207">
    <property type="entry name" value="G3P_acyltransf"/>
    <property type="match status" value="1"/>
</dbReference>
<name>A0A3N1XWS1_9FIRM</name>
<organism evidence="11 12">
    <name type="scientific">Mobilisporobacter senegalensis</name>
    <dbReference type="NCBI Taxonomy" id="1329262"/>
    <lineage>
        <taxon>Bacteria</taxon>
        <taxon>Bacillati</taxon>
        <taxon>Bacillota</taxon>
        <taxon>Clostridia</taxon>
        <taxon>Lachnospirales</taxon>
        <taxon>Lachnospiraceae</taxon>
        <taxon>Mobilisporobacter</taxon>
    </lineage>
</organism>
<gene>
    <name evidence="10" type="primary">plsY</name>
    <name evidence="11" type="ORF">EDD66_103325</name>
</gene>
<dbReference type="GO" id="GO:0008654">
    <property type="term" value="P:phospholipid biosynthetic process"/>
    <property type="evidence" value="ECO:0007669"/>
    <property type="project" value="UniProtKB-UniRule"/>
</dbReference>
<comment type="similarity">
    <text evidence="10">Belongs to the PlsY family.</text>
</comment>
<accession>A0A3N1XWS1</accession>
<comment type="subcellular location">
    <subcellularLocation>
        <location evidence="10">Cell membrane</location>
        <topology evidence="10">Multi-pass membrane protein</topology>
    </subcellularLocation>
</comment>
<feature type="transmembrane region" description="Helical" evidence="10">
    <location>
        <begin position="52"/>
        <end position="73"/>
    </location>
</feature>
<feature type="transmembrane region" description="Helical" evidence="10">
    <location>
        <begin position="166"/>
        <end position="181"/>
    </location>
</feature>
<comment type="caution">
    <text evidence="11">The sequence shown here is derived from an EMBL/GenBank/DDBJ whole genome shotgun (WGS) entry which is preliminary data.</text>
</comment>
<dbReference type="PANTHER" id="PTHR30309">
    <property type="entry name" value="INNER MEMBRANE PROTEIN YGIH"/>
    <property type="match status" value="1"/>
</dbReference>
<dbReference type="GO" id="GO:0005886">
    <property type="term" value="C:plasma membrane"/>
    <property type="evidence" value="ECO:0007669"/>
    <property type="project" value="UniProtKB-SubCell"/>
</dbReference>
<keyword evidence="9 10" id="KW-1208">Phospholipid metabolism</keyword>
<reference evidence="11 12" key="1">
    <citation type="submission" date="2018-11" db="EMBL/GenBank/DDBJ databases">
        <title>Genomic Encyclopedia of Type Strains, Phase IV (KMG-IV): sequencing the most valuable type-strain genomes for metagenomic binning, comparative biology and taxonomic classification.</title>
        <authorList>
            <person name="Goeker M."/>
        </authorList>
    </citation>
    <scope>NUCLEOTIDE SEQUENCE [LARGE SCALE GENOMIC DNA]</scope>
    <source>
        <strain evidence="11 12">DSM 26537</strain>
    </source>
</reference>
<evidence type="ECO:0000256" key="3">
    <source>
        <dbReference type="ARBA" id="ARBA00022679"/>
    </source>
</evidence>
<protein>
    <recommendedName>
        <fullName evidence="10">Glycerol-3-phosphate acyltransferase</fullName>
    </recommendedName>
    <alternativeName>
        <fullName evidence="10">Acyl-PO4 G3P acyltransferase</fullName>
    </alternativeName>
    <alternativeName>
        <fullName evidence="10">Acyl-phosphate--glycerol-3-phosphate acyltransferase</fullName>
    </alternativeName>
    <alternativeName>
        <fullName evidence="10">G3P acyltransferase</fullName>
        <shortName evidence="10">GPAT</shortName>
        <ecNumber evidence="10">2.3.1.275</ecNumber>
    </alternativeName>
    <alternativeName>
        <fullName evidence="10">Lysophosphatidic acid synthase</fullName>
        <shortName evidence="10">LPA synthase</shortName>
    </alternativeName>
</protein>
<dbReference type="UniPathway" id="UPA00085"/>
<keyword evidence="1 10" id="KW-1003">Cell membrane</keyword>
<feature type="transmembrane region" description="Helical" evidence="10">
    <location>
        <begin position="85"/>
        <end position="105"/>
    </location>
</feature>
<dbReference type="EC" id="2.3.1.275" evidence="10"/>
<dbReference type="HAMAP" id="MF_01043">
    <property type="entry name" value="PlsY"/>
    <property type="match status" value="1"/>
</dbReference>
<comment type="caution">
    <text evidence="10">Lacks conserved residue(s) required for the propagation of feature annotation.</text>
</comment>
<evidence type="ECO:0000256" key="6">
    <source>
        <dbReference type="ARBA" id="ARBA00023098"/>
    </source>
</evidence>
<comment type="function">
    <text evidence="10">Catalyzes the transfer of an acyl group from acyl-phosphate (acyl-PO(4)) to glycerol-3-phosphate (G3P) to form lysophosphatidic acid (LPA). This enzyme utilizes acyl-phosphate as fatty acyl donor, but not acyl-CoA or acyl-ACP.</text>
</comment>